<accession>A0A8S0W6Y6</accession>
<feature type="region of interest" description="Disordered" evidence="1">
    <location>
        <begin position="219"/>
        <end position="282"/>
    </location>
</feature>
<organism evidence="2 3">
    <name type="scientific">Cyclocybe aegerita</name>
    <name type="common">Black poplar mushroom</name>
    <name type="synonym">Agrocybe aegerita</name>
    <dbReference type="NCBI Taxonomy" id="1973307"/>
    <lineage>
        <taxon>Eukaryota</taxon>
        <taxon>Fungi</taxon>
        <taxon>Dikarya</taxon>
        <taxon>Basidiomycota</taxon>
        <taxon>Agaricomycotina</taxon>
        <taxon>Agaricomycetes</taxon>
        <taxon>Agaricomycetidae</taxon>
        <taxon>Agaricales</taxon>
        <taxon>Agaricineae</taxon>
        <taxon>Bolbitiaceae</taxon>
        <taxon>Cyclocybe</taxon>
    </lineage>
</organism>
<protein>
    <submittedName>
        <fullName evidence="2">Uncharacterized protein</fullName>
    </submittedName>
</protein>
<evidence type="ECO:0000313" key="2">
    <source>
        <dbReference type="EMBL" id="CAA7265298.1"/>
    </source>
</evidence>
<comment type="caution">
    <text evidence="2">The sequence shown here is derived from an EMBL/GenBank/DDBJ whole genome shotgun (WGS) entry which is preliminary data.</text>
</comment>
<keyword evidence="3" id="KW-1185">Reference proteome</keyword>
<reference evidence="2 3" key="1">
    <citation type="submission" date="2020-01" db="EMBL/GenBank/DDBJ databases">
        <authorList>
            <person name="Gupta K D."/>
        </authorList>
    </citation>
    <scope>NUCLEOTIDE SEQUENCE [LARGE SCALE GENOMIC DNA]</scope>
</reference>
<dbReference type="OrthoDB" id="3028554at2759"/>
<gene>
    <name evidence="2" type="ORF">AAE3_LOCUS7612</name>
</gene>
<dbReference type="Proteomes" id="UP000467700">
    <property type="component" value="Unassembled WGS sequence"/>
</dbReference>
<feature type="compositionally biased region" description="Acidic residues" evidence="1">
    <location>
        <begin position="254"/>
        <end position="282"/>
    </location>
</feature>
<evidence type="ECO:0000313" key="3">
    <source>
        <dbReference type="Proteomes" id="UP000467700"/>
    </source>
</evidence>
<evidence type="ECO:0000256" key="1">
    <source>
        <dbReference type="SAM" id="MobiDB-lite"/>
    </source>
</evidence>
<proteinExistence type="predicted"/>
<sequence length="541" mass="60660">MIKTSGIRMSLRHVDSIRVMRQVRKNKEALDAARVATVLLNNWRQLSFKKVSFHVVLGSGIRKIWLENGKVPLRQCLIKSHPASTPPTLFFAAMCLNNVPAETLYDIVAIVVADYIDCAVASPPRPTWLRPFKESVINYVRRHILAWREERGLGPIVIPVGSDKTEWSGITEDMFGRILELIGDYYEGEPEMPLDEAPLLPLDLLNFLCEANGDADAVARSQRMRQDAVTDSGHSVEGSDSDADSGSSVHSTDDDSSDEADPNDSSEDGELMDDDSSDDDLDHDEYQKALESWEEIEKTEPLPKNLVSPLLTANKYFRQTTLKVLEDALHLTVIEPINSESSILKSLVHTLRKLRRSYRLAHTRPFRCGNLVVAYDGPVTPFIDAYLSLAQSTYTLRSMARFQKALSKQDPDRRATNRQLVMETLRGTEFIYLTVPQTALRCRIAERAFVVGRRVAAWSNLGKHQSKLRNACRKFEQTASSCAARSPVYAENRDDLSGALDDLAFFTENYQGTEPFNVLPAALIKSLAVSLTRNDVRQLSS</sequence>
<name>A0A8S0W6Y6_CYCAE</name>
<dbReference type="EMBL" id="CACVBS010000048">
    <property type="protein sequence ID" value="CAA7265298.1"/>
    <property type="molecule type" value="Genomic_DNA"/>
</dbReference>
<dbReference type="AlphaFoldDB" id="A0A8S0W6Y6"/>